<name>A0ABR8AC65_9CYAN</name>
<evidence type="ECO:0000313" key="3">
    <source>
        <dbReference type="Proteomes" id="UP000658514"/>
    </source>
</evidence>
<sequence length="130" mass="14841">MGAGEEYLINRKKQIQRRQKFLTIVSIACFLGPILFSAVPVIQKALQEPQPKAVTQKSPDVLLQEQAKGWEMVLQREPQNQLALEGLVNVRIKLNDTQGAIQILEKLVKLHPERQDYKVVLEKMKQEVGK</sequence>
<dbReference type="SUPFAM" id="SSF48452">
    <property type="entry name" value="TPR-like"/>
    <property type="match status" value="1"/>
</dbReference>
<keyword evidence="1" id="KW-0812">Transmembrane</keyword>
<keyword evidence="3" id="KW-1185">Reference proteome</keyword>
<comment type="caution">
    <text evidence="2">The sequence shown here is derived from an EMBL/GenBank/DDBJ whole genome shotgun (WGS) entry which is preliminary data.</text>
</comment>
<keyword evidence="1" id="KW-1133">Transmembrane helix</keyword>
<gene>
    <name evidence="2" type="ORF">H6G24_19230</name>
</gene>
<organism evidence="2 3">
    <name type="scientific">Calothrix parietina FACHB-288</name>
    <dbReference type="NCBI Taxonomy" id="2692896"/>
    <lineage>
        <taxon>Bacteria</taxon>
        <taxon>Bacillati</taxon>
        <taxon>Cyanobacteriota</taxon>
        <taxon>Cyanophyceae</taxon>
        <taxon>Nostocales</taxon>
        <taxon>Calotrichaceae</taxon>
        <taxon>Calothrix</taxon>
    </lineage>
</organism>
<dbReference type="Gene3D" id="1.25.40.10">
    <property type="entry name" value="Tetratricopeptide repeat domain"/>
    <property type="match status" value="1"/>
</dbReference>
<accession>A0ABR8AC65</accession>
<dbReference type="RefSeq" id="WP_190547311.1">
    <property type="nucleotide sequence ID" value="NZ_CAWPNO010000063.1"/>
</dbReference>
<dbReference type="EMBL" id="JACJQH010000030">
    <property type="protein sequence ID" value="MBD2197612.1"/>
    <property type="molecule type" value="Genomic_DNA"/>
</dbReference>
<protein>
    <submittedName>
        <fullName evidence="2">Tetratricopeptide repeat protein</fullName>
    </submittedName>
</protein>
<keyword evidence="1" id="KW-0472">Membrane</keyword>
<dbReference type="InterPro" id="IPR011990">
    <property type="entry name" value="TPR-like_helical_dom_sf"/>
</dbReference>
<evidence type="ECO:0000313" key="2">
    <source>
        <dbReference type="EMBL" id="MBD2197612.1"/>
    </source>
</evidence>
<dbReference type="Proteomes" id="UP000658514">
    <property type="component" value="Unassembled WGS sequence"/>
</dbReference>
<reference evidence="2 3" key="1">
    <citation type="journal article" date="2020" name="ISME J.">
        <title>Comparative genomics reveals insights into cyanobacterial evolution and habitat adaptation.</title>
        <authorList>
            <person name="Chen M.Y."/>
            <person name="Teng W.K."/>
            <person name="Zhao L."/>
            <person name="Hu C.X."/>
            <person name="Zhou Y.K."/>
            <person name="Han B.P."/>
            <person name="Song L.R."/>
            <person name="Shu W.S."/>
        </authorList>
    </citation>
    <scope>NUCLEOTIDE SEQUENCE [LARGE SCALE GENOMIC DNA]</scope>
    <source>
        <strain evidence="2 3">FACHB-288</strain>
    </source>
</reference>
<proteinExistence type="predicted"/>
<evidence type="ECO:0000256" key="1">
    <source>
        <dbReference type="SAM" id="Phobius"/>
    </source>
</evidence>
<feature type="transmembrane region" description="Helical" evidence="1">
    <location>
        <begin position="21"/>
        <end position="42"/>
    </location>
</feature>